<dbReference type="Gene3D" id="3.60.10.10">
    <property type="entry name" value="Endonuclease/exonuclease/phosphatase"/>
    <property type="match status" value="1"/>
</dbReference>
<dbReference type="FunCoup" id="F0ZLJ6">
    <property type="interactions" value="594"/>
</dbReference>
<dbReference type="GeneID" id="10501710"/>
<dbReference type="InParanoid" id="F0ZLJ6"/>
<dbReference type="EMBL" id="GL871068">
    <property type="protein sequence ID" value="EGC35188.1"/>
    <property type="molecule type" value="Genomic_DNA"/>
</dbReference>
<dbReference type="eggNOG" id="KOG1889">
    <property type="taxonomic scope" value="Eukaryota"/>
</dbReference>
<dbReference type="InterPro" id="IPR036691">
    <property type="entry name" value="Endo/exonu/phosph_ase_sf"/>
</dbReference>
<dbReference type="Pfam" id="PF02383">
    <property type="entry name" value="Syja_N"/>
    <property type="match status" value="1"/>
</dbReference>
<proteinExistence type="predicted"/>
<dbReference type="PANTHER" id="PTHR45662:SF9">
    <property type="entry name" value="SAC DOMAIN-CONTAINING PROTEIN"/>
    <property type="match status" value="1"/>
</dbReference>
<dbReference type="KEGG" id="dpp:DICPUDRAFT_97975"/>
<feature type="region of interest" description="Disordered" evidence="2">
    <location>
        <begin position="1428"/>
        <end position="1447"/>
    </location>
</feature>
<dbReference type="PANTHER" id="PTHR45662">
    <property type="entry name" value="PHOSPHATIDYLINOSITIDE PHOSPHATASE SAC1"/>
    <property type="match status" value="1"/>
</dbReference>
<keyword evidence="5" id="KW-1185">Reference proteome</keyword>
<feature type="compositionally biased region" description="Low complexity" evidence="2">
    <location>
        <begin position="1429"/>
        <end position="1443"/>
    </location>
</feature>
<dbReference type="InterPro" id="IPR002013">
    <property type="entry name" value="SAC_dom"/>
</dbReference>
<dbReference type="RefSeq" id="XP_003288276.1">
    <property type="nucleotide sequence ID" value="XM_003288228.1"/>
</dbReference>
<evidence type="ECO:0000256" key="2">
    <source>
        <dbReference type="SAM" id="MobiDB-lite"/>
    </source>
</evidence>
<sequence>MSIQLYSKINLIYLDSYVVLQPDLHKYVSPKSIFIDRTTLKIEQKLYENSIFSGPIRSSTTIYGCLGIINLLSGPYLLCITEFERVGSIRDNQVINRVTKHLIVPVARIPIVLNEEEKKEEKNYLTLLNDLLESCDLYYSYNFDVTQSEQRASKIESNPILMGQPLWKRSDRRFFWNYHLQQIFIENSFDSFIVPVMDGFIKIIDCEINSNQFKYIFISRRSCKRTGARYHIRGSDPLGNVANFVETEQIVVFDQVLTSFVQVRGSIPLIWQQKGKGLKPKPVVDNNIMTDDAFQAHMNELIHLYGPQVIVSLIDQIGGESAIGDAFESETNLLYPEETVRYYAFDFHEKCKNNRYDKLSELLDQVKPYLDQYGHLFKSTVGEPTLLQTGSFRTNCIDCLDRTNVVQSVFAHYILHSQLTRMGIISHSERIENHTAFEMQFKNIWADNADVMSEQYTGTVALKTDFTRTGKRSVKGTMTDGMNSVRRYINKNFKDDEKQSAIDLFLGKYVVEKLSNEAHNPNSLAESSSIDIEYSASILSDPNDPSSRGFPAVVRINQSHNSITSWLKGSGRRKDYYFSSIYLIEKSKLNHRQLNLYYVENPSPECFQFTSSLQREQFLQELYKQSFTKQFLPQMNHSSSDEKSNILNQKINSITNDIFSNSSTSSLNSLSNEFTSLNNSNVSNNDDNSSNNDPIVLSPTSDDSFVLSPKIPIKRKLLDIFNSYIGSWNMENININSDFLDEWLPKDKDLYSISAQRISADRKSPGLVMNYRQYWFYLIRKYLGTEYITVATAISDNTASIVLVRKSLANCVNNISVSYLQKRLPHKKQLSSSGLPTATTTYLSNSNGSSPAGTSPPLPSAAPPMVPQRDLSGSGSNSGSSSGSGNLVNFFFGSKKLKEMSSKIIEQSQKSTEVLFKDKYKDVQFGTTISLQIRETSLMFINFCNNNVSQSANPELAAEAEAALITYIKNKQYINGSSRYVFWAGDYDQVTLNKDGWNPLSQQSGLSNTEPLRGVAYWKSQLDPDTIFEMPPPTGDDRVASTMVKSPLSEACLFQPISCSFSLPILSPYTWLSTIDIPSFIIIRHLKTEQVELIQPGTKADAYLEMDAFHIISDEFTSLKTSTIRSSTPMWTDTMELKSFIDDKEYLKTQFIQVALVGKELMDISLIGKGIIPLKDACGDRPHHFRIQLTLEDEFSCFLTGDIQVFSKSEINKFIQENEEKKQRQQQQQSLQQPPPQVPSRSNRGNPTAPLPISTVPSQNYVLSQPTRAAPPIPAQQDSPNNKSPILQFKPPSFLSQPQNISLNGTSPPNSLSPLQQPSRPAPQPPQQQIENNLNSLSLNSNINNSGVDGSLNSPNLLSSPATANVNENSTMGSNDTNSNEQSMTPSKQILNTFTKFGSIVDDFVGDIKNSSEQLIKTINQTVAPVITSSSDQNQENSQNEETLNQEEKDKILNEVNNNNENFINNNTDSTENVL</sequence>
<dbReference type="Proteomes" id="UP000001064">
    <property type="component" value="Unassembled WGS sequence"/>
</dbReference>
<feature type="compositionally biased region" description="Low complexity" evidence="2">
    <location>
        <begin position="1307"/>
        <end position="1319"/>
    </location>
</feature>
<evidence type="ECO:0000313" key="4">
    <source>
        <dbReference type="EMBL" id="EGC35188.1"/>
    </source>
</evidence>
<dbReference type="GO" id="GO:0046856">
    <property type="term" value="P:phosphatidylinositol dephosphorylation"/>
    <property type="evidence" value="ECO:0000318"/>
    <property type="project" value="GO_Central"/>
</dbReference>
<feature type="compositionally biased region" description="Polar residues" evidence="2">
    <location>
        <begin position="1294"/>
        <end position="1306"/>
    </location>
</feature>
<protein>
    <recommendedName>
        <fullName evidence="1">phosphoinositide 5-phosphatase</fullName>
        <ecNumber evidence="1">3.1.3.36</ecNumber>
    </recommendedName>
</protein>
<reference evidence="5" key="1">
    <citation type="journal article" date="2011" name="Genome Biol.">
        <title>Comparative genomics of the social amoebae Dictyostelium discoideum and Dictyostelium purpureum.</title>
        <authorList>
            <consortium name="US DOE Joint Genome Institute (JGI-PGF)"/>
            <person name="Sucgang R."/>
            <person name="Kuo A."/>
            <person name="Tian X."/>
            <person name="Salerno W."/>
            <person name="Parikh A."/>
            <person name="Feasley C.L."/>
            <person name="Dalin E."/>
            <person name="Tu H."/>
            <person name="Huang E."/>
            <person name="Barry K."/>
            <person name="Lindquist E."/>
            <person name="Shapiro H."/>
            <person name="Bruce D."/>
            <person name="Schmutz J."/>
            <person name="Salamov A."/>
            <person name="Fey P."/>
            <person name="Gaudet P."/>
            <person name="Anjard C."/>
            <person name="Babu M.M."/>
            <person name="Basu S."/>
            <person name="Bushmanova Y."/>
            <person name="van der Wel H."/>
            <person name="Katoh-Kurasawa M."/>
            <person name="Dinh C."/>
            <person name="Coutinho P.M."/>
            <person name="Saito T."/>
            <person name="Elias M."/>
            <person name="Schaap P."/>
            <person name="Kay R.R."/>
            <person name="Henrissat B."/>
            <person name="Eichinger L."/>
            <person name="Rivero F."/>
            <person name="Putnam N.H."/>
            <person name="West C.M."/>
            <person name="Loomis W.F."/>
            <person name="Chisholm R.L."/>
            <person name="Shaulsky G."/>
            <person name="Strassmann J.E."/>
            <person name="Queller D.C."/>
            <person name="Kuspa A."/>
            <person name="Grigoriev I.V."/>
        </authorList>
    </citation>
    <scope>NUCLEOTIDE SEQUENCE [LARGE SCALE GENOMIC DNA]</scope>
    <source>
        <strain evidence="5">QSDP1</strain>
    </source>
</reference>
<dbReference type="VEuPathDB" id="AmoebaDB:DICPUDRAFT_97975"/>
<accession>F0ZLJ6</accession>
<feature type="region of interest" description="Disordered" evidence="2">
    <location>
        <begin position="1218"/>
        <end position="1385"/>
    </location>
</feature>
<feature type="compositionally biased region" description="Polar residues" evidence="2">
    <location>
        <begin position="1255"/>
        <end position="1267"/>
    </location>
</feature>
<evidence type="ECO:0000256" key="1">
    <source>
        <dbReference type="ARBA" id="ARBA00013044"/>
    </source>
</evidence>
<dbReference type="GO" id="GO:0043812">
    <property type="term" value="F:phosphatidylinositol-4-phosphate phosphatase activity"/>
    <property type="evidence" value="ECO:0000318"/>
    <property type="project" value="GO_Central"/>
</dbReference>
<name>F0ZLJ6_DICPU</name>
<feature type="domain" description="SAC" evidence="3">
    <location>
        <begin position="128"/>
        <end position="458"/>
    </location>
</feature>
<evidence type="ECO:0000259" key="3">
    <source>
        <dbReference type="PROSITE" id="PS50275"/>
    </source>
</evidence>
<feature type="compositionally biased region" description="Low complexity" evidence="2">
    <location>
        <begin position="872"/>
        <end position="883"/>
    </location>
</feature>
<dbReference type="OrthoDB" id="405996at2759"/>
<dbReference type="GO" id="GO:0005783">
    <property type="term" value="C:endoplasmic reticulum"/>
    <property type="evidence" value="ECO:0000318"/>
    <property type="project" value="GO_Central"/>
</dbReference>
<dbReference type="OMA" id="YWFYLIR"/>
<feature type="compositionally biased region" description="Polar residues" evidence="2">
    <location>
        <begin position="1362"/>
        <end position="1385"/>
    </location>
</feature>
<feature type="compositionally biased region" description="Low complexity" evidence="2">
    <location>
        <begin position="1327"/>
        <end position="1361"/>
    </location>
</feature>
<organism evidence="4 5">
    <name type="scientific">Dictyostelium purpureum</name>
    <name type="common">Slime mold</name>
    <dbReference type="NCBI Taxonomy" id="5786"/>
    <lineage>
        <taxon>Eukaryota</taxon>
        <taxon>Amoebozoa</taxon>
        <taxon>Evosea</taxon>
        <taxon>Eumycetozoa</taxon>
        <taxon>Dictyostelia</taxon>
        <taxon>Dictyosteliales</taxon>
        <taxon>Dictyosteliaceae</taxon>
        <taxon>Dictyostelium</taxon>
    </lineage>
</organism>
<feature type="compositionally biased region" description="Pro residues" evidence="2">
    <location>
        <begin position="854"/>
        <end position="866"/>
    </location>
</feature>
<feature type="region of interest" description="Disordered" evidence="2">
    <location>
        <begin position="841"/>
        <end position="883"/>
    </location>
</feature>
<dbReference type="STRING" id="5786.F0ZLJ6"/>
<dbReference type="PROSITE" id="PS50275">
    <property type="entry name" value="SAC"/>
    <property type="match status" value="1"/>
</dbReference>
<dbReference type="EC" id="3.1.3.36" evidence="1"/>
<feature type="compositionally biased region" description="Polar residues" evidence="2">
    <location>
        <begin position="1276"/>
        <end position="1285"/>
    </location>
</feature>
<evidence type="ECO:0000313" key="5">
    <source>
        <dbReference type="Proteomes" id="UP000001064"/>
    </source>
</evidence>
<gene>
    <name evidence="4" type="ORF">DICPUDRAFT_97975</name>
</gene>
<dbReference type="GO" id="GO:0004439">
    <property type="term" value="F:phosphatidylinositol-4,5-bisphosphate 5-phosphatase activity"/>
    <property type="evidence" value="ECO:0007669"/>
    <property type="project" value="UniProtKB-EC"/>
</dbReference>